<sequence>MRDRRCRRGFSATFAAAAASLLPPPVAWRPSERSRRTAAAAFSRRASPPPPAVGHRRIMHGSGGAGFGPPPQWRGVRPGLGHVRPCPPPPLGLAPTIRCPPSTLRVCARAGWPVAAALLVAGAAALAPPPPLMAAAAAASRTEARRVCAPAPRLWRVAAGAHARTRRRRRPLPSSAAATHNEVPSRGHVGLPQRPVDQPARDPLARRRGAGRRETTAKPATHPKRHVEAVALGDAAAAPEVSRTLDAARPRGADPRVVTAGAVAADVGAAELPPADRGDAVPRAVLTPGVGAGKGDVTPATVMRRAAGVGAMDEDHKRLSTLMHTHLPDGPLAWRLTSFAEASRIRGRGSAVPDRPEVLPKQRLNGRRSPRRVDAGPPLWWRRRRCGAGARDSDVARPAGFLVFRFYSYLIKAEEGNKEGPAAAARAPLHAAPAPAAVGGVGCPLQGLRGERQGPGRAAGRRVRDRGGGG</sequence>
<feature type="region of interest" description="Disordered" evidence="1">
    <location>
        <begin position="159"/>
        <end position="224"/>
    </location>
</feature>
<feature type="compositionally biased region" description="Basic and acidic residues" evidence="1">
    <location>
        <begin position="199"/>
        <end position="216"/>
    </location>
</feature>
<keyword evidence="3" id="KW-1185">Reference proteome</keyword>
<accession>A0A1X6P0U6</accession>
<evidence type="ECO:0000256" key="1">
    <source>
        <dbReference type="SAM" id="MobiDB-lite"/>
    </source>
</evidence>
<dbReference type="EMBL" id="KV918945">
    <property type="protein sequence ID" value="OSX74482.1"/>
    <property type="molecule type" value="Genomic_DNA"/>
</dbReference>
<feature type="region of interest" description="Disordered" evidence="1">
    <location>
        <begin position="445"/>
        <end position="470"/>
    </location>
</feature>
<feature type="region of interest" description="Disordered" evidence="1">
    <location>
        <begin position="29"/>
        <end position="54"/>
    </location>
</feature>
<proteinExistence type="predicted"/>
<evidence type="ECO:0000313" key="2">
    <source>
        <dbReference type="EMBL" id="OSX74482.1"/>
    </source>
</evidence>
<organism evidence="2 3">
    <name type="scientific">Porphyra umbilicalis</name>
    <name type="common">Purple laver</name>
    <name type="synonym">Red alga</name>
    <dbReference type="NCBI Taxonomy" id="2786"/>
    <lineage>
        <taxon>Eukaryota</taxon>
        <taxon>Rhodophyta</taxon>
        <taxon>Bangiophyceae</taxon>
        <taxon>Bangiales</taxon>
        <taxon>Bangiaceae</taxon>
        <taxon>Porphyra</taxon>
    </lineage>
</organism>
<dbReference type="Proteomes" id="UP000218209">
    <property type="component" value="Unassembled WGS sequence"/>
</dbReference>
<evidence type="ECO:0000313" key="3">
    <source>
        <dbReference type="Proteomes" id="UP000218209"/>
    </source>
</evidence>
<feature type="compositionally biased region" description="Low complexity" evidence="1">
    <location>
        <begin position="37"/>
        <end position="46"/>
    </location>
</feature>
<reference evidence="2 3" key="1">
    <citation type="submission" date="2017-03" db="EMBL/GenBank/DDBJ databases">
        <title>WGS assembly of Porphyra umbilicalis.</title>
        <authorList>
            <person name="Brawley S.H."/>
            <person name="Blouin N.A."/>
            <person name="Ficko-Blean E."/>
            <person name="Wheeler G.L."/>
            <person name="Lohr M."/>
            <person name="Goodson H.V."/>
            <person name="Jenkins J.W."/>
            <person name="Blaby-Haas C.E."/>
            <person name="Helliwell K.E."/>
            <person name="Chan C."/>
            <person name="Marriage T."/>
            <person name="Bhattacharya D."/>
            <person name="Klein A.S."/>
            <person name="Badis Y."/>
            <person name="Brodie J."/>
            <person name="Cao Y."/>
            <person name="Collen J."/>
            <person name="Dittami S.M."/>
            <person name="Gachon C.M."/>
            <person name="Green B.R."/>
            <person name="Karpowicz S."/>
            <person name="Kim J.W."/>
            <person name="Kudahl U."/>
            <person name="Lin S."/>
            <person name="Michel G."/>
            <person name="Mittag M."/>
            <person name="Olson B.J."/>
            <person name="Pangilinan J."/>
            <person name="Peng Y."/>
            <person name="Qiu H."/>
            <person name="Shu S."/>
            <person name="Singer J.T."/>
            <person name="Smith A.G."/>
            <person name="Sprecher B.N."/>
            <person name="Wagner V."/>
            <person name="Wang W."/>
            <person name="Wang Z.-Y."/>
            <person name="Yan J."/>
            <person name="Yarish C."/>
            <person name="Zoeuner-Riek S."/>
            <person name="Zhuang Y."/>
            <person name="Zou Y."/>
            <person name="Lindquist E.A."/>
            <person name="Grimwood J."/>
            <person name="Barry K."/>
            <person name="Rokhsar D.S."/>
            <person name="Schmutz J."/>
            <person name="Stiller J.W."/>
            <person name="Grossman A.R."/>
            <person name="Prochnik S.E."/>
        </authorList>
    </citation>
    <scope>NUCLEOTIDE SEQUENCE [LARGE SCALE GENOMIC DNA]</scope>
    <source>
        <strain evidence="2">4086291</strain>
    </source>
</reference>
<name>A0A1X6P0U6_PORUM</name>
<gene>
    <name evidence="2" type="ORF">BU14_0287s0001</name>
</gene>
<dbReference type="AlphaFoldDB" id="A0A1X6P0U6"/>
<protein>
    <submittedName>
        <fullName evidence="2">Uncharacterized protein</fullName>
    </submittedName>
</protein>